<comment type="caution">
    <text evidence="2">The sequence shown here is derived from an EMBL/GenBank/DDBJ whole genome shotgun (WGS) entry which is preliminary data.</text>
</comment>
<feature type="compositionally biased region" description="Low complexity" evidence="1">
    <location>
        <begin position="93"/>
        <end position="107"/>
    </location>
</feature>
<evidence type="ECO:0000313" key="3">
    <source>
        <dbReference type="Proteomes" id="UP000294823"/>
    </source>
</evidence>
<accession>A0ABY2D4D3</accession>
<dbReference type="RefSeq" id="WP_132044504.1">
    <property type="nucleotide sequence ID" value="NZ_SLTR01000019.1"/>
</dbReference>
<organism evidence="2 3">
    <name type="scientific">Halomonas marinisediminis</name>
    <dbReference type="NCBI Taxonomy" id="2546095"/>
    <lineage>
        <taxon>Bacteria</taxon>
        <taxon>Pseudomonadati</taxon>
        <taxon>Pseudomonadota</taxon>
        <taxon>Gammaproteobacteria</taxon>
        <taxon>Oceanospirillales</taxon>
        <taxon>Halomonadaceae</taxon>
        <taxon>Halomonas</taxon>
    </lineage>
</organism>
<evidence type="ECO:0008006" key="4">
    <source>
        <dbReference type="Google" id="ProtNLM"/>
    </source>
</evidence>
<evidence type="ECO:0000256" key="1">
    <source>
        <dbReference type="SAM" id="MobiDB-lite"/>
    </source>
</evidence>
<protein>
    <recommendedName>
        <fullName evidence="4">Histidine kinase</fullName>
    </recommendedName>
</protein>
<evidence type="ECO:0000313" key="2">
    <source>
        <dbReference type="EMBL" id="TDB01243.1"/>
    </source>
</evidence>
<dbReference type="Proteomes" id="UP000294823">
    <property type="component" value="Unassembled WGS sequence"/>
</dbReference>
<feature type="region of interest" description="Disordered" evidence="1">
    <location>
        <begin position="34"/>
        <end position="109"/>
    </location>
</feature>
<dbReference type="EMBL" id="SLTR01000019">
    <property type="protein sequence ID" value="TDB01243.1"/>
    <property type="molecule type" value="Genomic_DNA"/>
</dbReference>
<sequence>MTSEPQRLQYLEAMGLTAWVARYALPNAHPTPACEWELPERPPEVGHGQRLQALLDEAREQPAAPPAESPAQERTERVPRPGKARAALLGDMAPPEEVSAEAEPSRAMADEAPREALRFAFQVACLEGRWLLVLPGDQAPGRPQLMLLANILRAAGIESPPPVFQDFRWPLQEGLPVQEPLVEAREGLKAFVAGASRRGWEPERLLVFGRDEVLERVLSLEGEHCPLFGLPAWQGPSLAELANGAEAKRALLPRLLALGEAWRETQGGASSEQ</sequence>
<name>A0ABY2D4D3_9GAMM</name>
<proteinExistence type="predicted"/>
<keyword evidence="3" id="KW-1185">Reference proteome</keyword>
<reference evidence="2 3" key="1">
    <citation type="submission" date="2019-03" db="EMBL/GenBank/DDBJ databases">
        <title>Halomonas marinisediminis sp. nov., a moderately halophilic bacterium isolated from the Bohai Gulf.</title>
        <authorList>
            <person name="Ji X."/>
        </authorList>
    </citation>
    <scope>NUCLEOTIDE SEQUENCE [LARGE SCALE GENOMIC DNA]</scope>
    <source>
        <strain evidence="2 3">204</strain>
    </source>
</reference>
<gene>
    <name evidence="2" type="ORF">E0702_12945</name>
</gene>